<feature type="region of interest" description="Disordered" evidence="1">
    <location>
        <begin position="33"/>
        <end position="59"/>
    </location>
</feature>
<evidence type="ECO:0000256" key="1">
    <source>
        <dbReference type="SAM" id="MobiDB-lite"/>
    </source>
</evidence>
<evidence type="ECO:0008006" key="5">
    <source>
        <dbReference type="Google" id="ProtNLM"/>
    </source>
</evidence>
<comment type="caution">
    <text evidence="3">The sequence shown here is derived from an EMBL/GenBank/DDBJ whole genome shotgun (WGS) entry which is preliminary data.</text>
</comment>
<proteinExistence type="predicted"/>
<evidence type="ECO:0000313" key="3">
    <source>
        <dbReference type="EMBL" id="KAL0161605.1"/>
    </source>
</evidence>
<keyword evidence="2" id="KW-0732">Signal</keyword>
<feature type="chain" id="PRO_5044790426" description="Secreted protein" evidence="2">
    <location>
        <begin position="27"/>
        <end position="59"/>
    </location>
</feature>
<keyword evidence="4" id="KW-1185">Reference proteome</keyword>
<dbReference type="EMBL" id="JAMKFB020000022">
    <property type="protein sequence ID" value="KAL0161605.1"/>
    <property type="molecule type" value="Genomic_DNA"/>
</dbReference>
<protein>
    <recommendedName>
        <fullName evidence="5">Secreted protein</fullName>
    </recommendedName>
</protein>
<gene>
    <name evidence="3" type="ORF">M9458_045330</name>
</gene>
<feature type="signal peptide" evidence="2">
    <location>
        <begin position="1"/>
        <end position="26"/>
    </location>
</feature>
<dbReference type="Proteomes" id="UP001529510">
    <property type="component" value="Unassembled WGS sequence"/>
</dbReference>
<dbReference type="AlphaFoldDB" id="A0ABD0NJV7"/>
<feature type="non-terminal residue" evidence="3">
    <location>
        <position position="59"/>
    </location>
</feature>
<accession>A0ABD0NJV7</accession>
<organism evidence="3 4">
    <name type="scientific">Cirrhinus mrigala</name>
    <name type="common">Mrigala</name>
    <dbReference type="NCBI Taxonomy" id="683832"/>
    <lineage>
        <taxon>Eukaryota</taxon>
        <taxon>Metazoa</taxon>
        <taxon>Chordata</taxon>
        <taxon>Craniata</taxon>
        <taxon>Vertebrata</taxon>
        <taxon>Euteleostomi</taxon>
        <taxon>Actinopterygii</taxon>
        <taxon>Neopterygii</taxon>
        <taxon>Teleostei</taxon>
        <taxon>Ostariophysi</taxon>
        <taxon>Cypriniformes</taxon>
        <taxon>Cyprinidae</taxon>
        <taxon>Labeoninae</taxon>
        <taxon>Labeonini</taxon>
        <taxon>Cirrhinus</taxon>
    </lineage>
</organism>
<sequence>MGVWKLAKVVLGWAAICWAAVYSAQAQGDGDIQASRFTGKPEGEVQQRVRRRGQESLRG</sequence>
<evidence type="ECO:0000313" key="4">
    <source>
        <dbReference type="Proteomes" id="UP001529510"/>
    </source>
</evidence>
<reference evidence="3 4" key="1">
    <citation type="submission" date="2024-05" db="EMBL/GenBank/DDBJ databases">
        <title>Genome sequencing and assembly of Indian major carp, Cirrhinus mrigala (Hamilton, 1822).</title>
        <authorList>
            <person name="Mohindra V."/>
            <person name="Chowdhury L.M."/>
            <person name="Lal K."/>
            <person name="Jena J.K."/>
        </authorList>
    </citation>
    <scope>NUCLEOTIDE SEQUENCE [LARGE SCALE GENOMIC DNA]</scope>
    <source>
        <strain evidence="3">CM1030</strain>
        <tissue evidence="3">Blood</tissue>
    </source>
</reference>
<name>A0ABD0NJV7_CIRMR</name>
<feature type="compositionally biased region" description="Basic and acidic residues" evidence="1">
    <location>
        <begin position="39"/>
        <end position="59"/>
    </location>
</feature>
<evidence type="ECO:0000256" key="2">
    <source>
        <dbReference type="SAM" id="SignalP"/>
    </source>
</evidence>